<name>A0A0E9VVF9_ANGAN</name>
<reference evidence="1" key="1">
    <citation type="submission" date="2014-11" db="EMBL/GenBank/DDBJ databases">
        <authorList>
            <person name="Amaro Gonzalez C."/>
        </authorList>
    </citation>
    <scope>NUCLEOTIDE SEQUENCE</scope>
</reference>
<protein>
    <submittedName>
        <fullName evidence="1">Uncharacterized protein</fullName>
    </submittedName>
</protein>
<evidence type="ECO:0000313" key="1">
    <source>
        <dbReference type="EMBL" id="JAH81223.1"/>
    </source>
</evidence>
<dbReference type="EMBL" id="GBXM01027354">
    <property type="protein sequence ID" value="JAH81223.1"/>
    <property type="molecule type" value="Transcribed_RNA"/>
</dbReference>
<organism evidence="1">
    <name type="scientific">Anguilla anguilla</name>
    <name type="common">European freshwater eel</name>
    <name type="synonym">Muraena anguilla</name>
    <dbReference type="NCBI Taxonomy" id="7936"/>
    <lineage>
        <taxon>Eukaryota</taxon>
        <taxon>Metazoa</taxon>
        <taxon>Chordata</taxon>
        <taxon>Craniata</taxon>
        <taxon>Vertebrata</taxon>
        <taxon>Euteleostomi</taxon>
        <taxon>Actinopterygii</taxon>
        <taxon>Neopterygii</taxon>
        <taxon>Teleostei</taxon>
        <taxon>Anguilliformes</taxon>
        <taxon>Anguillidae</taxon>
        <taxon>Anguilla</taxon>
    </lineage>
</organism>
<proteinExistence type="predicted"/>
<dbReference type="AlphaFoldDB" id="A0A0E9VVF9"/>
<accession>A0A0E9VVF9</accession>
<sequence>MRAVAEEVEAKLVAHAVVTLIVGKLHKGDHLLDGGKRPSFSPHHFGISDGFAYTS</sequence>
<reference evidence="1" key="2">
    <citation type="journal article" date="2015" name="Fish Shellfish Immunol.">
        <title>Early steps in the European eel (Anguilla anguilla)-Vibrio vulnificus interaction in the gills: Role of the RtxA13 toxin.</title>
        <authorList>
            <person name="Callol A."/>
            <person name="Pajuelo D."/>
            <person name="Ebbesson L."/>
            <person name="Teles M."/>
            <person name="MacKenzie S."/>
            <person name="Amaro C."/>
        </authorList>
    </citation>
    <scope>NUCLEOTIDE SEQUENCE</scope>
</reference>